<dbReference type="STRING" id="29539.SAMN02745716_0018"/>
<sequence>MARKPGSGLRVISLVLAIATLTLAACGPVRRERSPARLDPTVAETLARQLDSIERRFQVGGGACNDIVDGRDPNTIPVAEAIARVRDPELRSALKESFDHLFALVREQCVTTPSQPQITPTTPPPPTTTETTPTETSTEMTTPTTTQPAPAPGSESGGAGALAPAKPNKGKGKGLPKQAEPGGGAIAPPGGTGNQGG</sequence>
<dbReference type="EMBL" id="FNWJ01000001">
    <property type="protein sequence ID" value="SEH10171.1"/>
    <property type="molecule type" value="Genomic_DNA"/>
</dbReference>
<gene>
    <name evidence="2" type="ORF">SAMN02745716_0018</name>
</gene>
<dbReference type="Proteomes" id="UP000222056">
    <property type="component" value="Unassembled WGS sequence"/>
</dbReference>
<reference evidence="3" key="1">
    <citation type="submission" date="2016-10" db="EMBL/GenBank/DDBJ databases">
        <authorList>
            <person name="Varghese N."/>
            <person name="Submissions S."/>
        </authorList>
    </citation>
    <scope>NUCLEOTIDE SEQUENCE [LARGE SCALE GENOMIC DNA]</scope>
    <source>
        <strain evidence="3">ATCC 35263</strain>
    </source>
</reference>
<name>A0A1H6FH72_THEAL</name>
<dbReference type="AlphaFoldDB" id="A0A1H6FH72"/>
<feature type="compositionally biased region" description="Gly residues" evidence="1">
    <location>
        <begin position="181"/>
        <end position="197"/>
    </location>
</feature>
<accession>A0A1H6FH72</accession>
<organism evidence="2 3">
    <name type="scientific">Thermoleophilum album</name>
    <dbReference type="NCBI Taxonomy" id="29539"/>
    <lineage>
        <taxon>Bacteria</taxon>
        <taxon>Bacillati</taxon>
        <taxon>Actinomycetota</taxon>
        <taxon>Thermoleophilia</taxon>
        <taxon>Thermoleophilales</taxon>
        <taxon>Thermoleophilaceae</taxon>
        <taxon>Thermoleophilum</taxon>
    </lineage>
</organism>
<dbReference type="RefSeq" id="WP_093115090.1">
    <property type="nucleotide sequence ID" value="NZ_FNWJ01000001.1"/>
</dbReference>
<evidence type="ECO:0000313" key="2">
    <source>
        <dbReference type="EMBL" id="SEH10171.1"/>
    </source>
</evidence>
<feature type="compositionally biased region" description="Low complexity" evidence="1">
    <location>
        <begin position="128"/>
        <end position="154"/>
    </location>
</feature>
<protein>
    <submittedName>
        <fullName evidence="2">Uncharacterized protein</fullName>
    </submittedName>
</protein>
<feature type="compositionally biased region" description="Low complexity" evidence="1">
    <location>
        <begin position="111"/>
        <end position="120"/>
    </location>
</feature>
<dbReference type="OrthoDB" id="9764830at2"/>
<proteinExistence type="predicted"/>
<evidence type="ECO:0000256" key="1">
    <source>
        <dbReference type="SAM" id="MobiDB-lite"/>
    </source>
</evidence>
<feature type="region of interest" description="Disordered" evidence="1">
    <location>
        <begin position="111"/>
        <end position="197"/>
    </location>
</feature>
<evidence type="ECO:0000313" key="3">
    <source>
        <dbReference type="Proteomes" id="UP000222056"/>
    </source>
</evidence>
<keyword evidence="3" id="KW-1185">Reference proteome</keyword>
<dbReference type="PROSITE" id="PS51257">
    <property type="entry name" value="PROKAR_LIPOPROTEIN"/>
    <property type="match status" value="1"/>
</dbReference>